<accession>W0FS30</accession>
<dbReference type="InterPro" id="IPR013783">
    <property type="entry name" value="Ig-like_fold"/>
</dbReference>
<evidence type="ECO:0000256" key="1">
    <source>
        <dbReference type="SAM" id="SignalP"/>
    </source>
</evidence>
<dbReference type="AlphaFoldDB" id="W0FS30"/>
<name>W0FS30_9BACT</name>
<dbReference type="EMBL" id="KC246875">
    <property type="protein sequence ID" value="AHF26329.1"/>
    <property type="molecule type" value="Genomic_DNA"/>
</dbReference>
<feature type="signal peptide" evidence="1">
    <location>
        <begin position="1"/>
        <end position="23"/>
    </location>
</feature>
<reference evidence="2" key="1">
    <citation type="journal article" date="2013" name="PLoS ONE">
        <title>Metagenomic insights into the carbohydrate-active enzymes carried by the microorganisms adhering to solid digesta in the rumen of cows.</title>
        <authorList>
            <person name="Wang L."/>
            <person name="Hatem A."/>
            <person name="Catalyurek U.V."/>
            <person name="Morrison M."/>
            <person name="Yu Z."/>
        </authorList>
    </citation>
    <scope>NUCLEOTIDE SEQUENCE</scope>
</reference>
<sequence length="425" mass="46025">MKKILALVLALALILASCAVAFADANNGSITVDNAVIGKKYELYRLFDATVAANGGTAYTLPANKEADTGFANYFKIENGYVLPLSTFTAAVAGSDEFQTWAQGFGTKVKEETASSSTVAFTGLTYGYYFVKSEVGAILTIDSANPSEHVIDKNQTNDSDKKIVEGTNKVVVNEAGINENVAFELTETVKNYDKADKIYRYVIDDQLDPAFSYDKTSLVVKINNTVVAEKTAENTTGKYTITWNDTTPSFEILIPWTDNDAFTGNHLYDNNSIIVVTYTAKLDPAKVIGNLNVGATPNKNTAQLKWFKGSENPTTPNGERPKDETETFDTALTIIKHDQAGNVLTGAQFTLTSTNGTKVSIVTENTYVEAADGTHYKLKDDTYTTEAPNGNATHDAVYASTTTKYKLQTNQVVKGEGQTDTSMAS</sequence>
<protein>
    <submittedName>
        <fullName evidence="2">Cell wall anchored protein (LPXTG motif)</fullName>
    </submittedName>
</protein>
<evidence type="ECO:0000313" key="2">
    <source>
        <dbReference type="EMBL" id="AHF26329.1"/>
    </source>
</evidence>
<keyword evidence="1" id="KW-0732">Signal</keyword>
<proteinExistence type="predicted"/>
<feature type="non-terminal residue" evidence="2">
    <location>
        <position position="425"/>
    </location>
</feature>
<dbReference type="Gene3D" id="2.60.40.740">
    <property type="match status" value="1"/>
</dbReference>
<dbReference type="PROSITE" id="PS51257">
    <property type="entry name" value="PROKAR_LIPOPROTEIN"/>
    <property type="match status" value="1"/>
</dbReference>
<feature type="chain" id="PRO_5004788611" evidence="1">
    <location>
        <begin position="24"/>
        <end position="425"/>
    </location>
</feature>
<organism evidence="2">
    <name type="scientific">uncultured bacterium Contig1588_n_1603_cl</name>
    <dbReference type="NCBI Taxonomy" id="1393463"/>
    <lineage>
        <taxon>Bacteria</taxon>
        <taxon>environmental samples</taxon>
    </lineage>
</organism>
<dbReference type="Gene3D" id="2.60.40.10">
    <property type="entry name" value="Immunoglobulins"/>
    <property type="match status" value="1"/>
</dbReference>